<dbReference type="InterPro" id="IPR017452">
    <property type="entry name" value="GPCR_Rhodpsn_7TM"/>
</dbReference>
<dbReference type="PROSITE" id="PS50262">
    <property type="entry name" value="G_PROTEIN_RECEP_F1_2"/>
    <property type="match status" value="1"/>
</dbReference>
<dbReference type="PANTHER" id="PTHR24240">
    <property type="entry name" value="OPSIN"/>
    <property type="match status" value="1"/>
</dbReference>
<feature type="non-terminal residue" evidence="11">
    <location>
        <position position="234"/>
    </location>
</feature>
<feature type="domain" description="G-protein coupled receptors family 1 profile" evidence="10">
    <location>
        <begin position="11"/>
        <end position="234"/>
    </location>
</feature>
<feature type="transmembrane region" description="Helical" evidence="9">
    <location>
        <begin position="205"/>
        <end position="233"/>
    </location>
</feature>
<feature type="transmembrane region" description="Helical" evidence="9">
    <location>
        <begin position="34"/>
        <end position="56"/>
    </location>
</feature>
<dbReference type="GO" id="GO:0016020">
    <property type="term" value="C:membrane"/>
    <property type="evidence" value="ECO:0007669"/>
    <property type="project" value="UniProtKB-SubCell"/>
</dbReference>
<evidence type="ECO:0000256" key="8">
    <source>
        <dbReference type="ARBA" id="ARBA00023305"/>
    </source>
</evidence>
<keyword evidence="7" id="KW-0807">Transducer</keyword>
<evidence type="ECO:0000256" key="1">
    <source>
        <dbReference type="ARBA" id="ARBA00004141"/>
    </source>
</evidence>
<evidence type="ECO:0000313" key="11">
    <source>
        <dbReference type="EMBL" id="AIT40611.1"/>
    </source>
</evidence>
<dbReference type="EMBL" id="KM086337">
    <property type="protein sequence ID" value="AIT40611.1"/>
    <property type="molecule type" value="mRNA"/>
</dbReference>
<reference evidence="11" key="1">
    <citation type="journal article" date="2014" name="Genome Biol. Evol.">
        <title>Analysis of the Opsin Repertoire in the Tardigrade Hypsibius dujardini Provides Insights into the Evolution of Opsin Genes in Panarthropoda.</title>
        <authorList>
            <person name="Hering L."/>
            <person name="Mayer G."/>
        </authorList>
    </citation>
    <scope>NUCLEOTIDE SEQUENCE</scope>
</reference>
<proteinExistence type="evidence at transcript level"/>
<feature type="transmembrane region" description="Helical" evidence="9">
    <location>
        <begin position="102"/>
        <end position="122"/>
    </location>
</feature>
<dbReference type="InterPro" id="IPR000276">
    <property type="entry name" value="GPCR_Rhodpsn"/>
</dbReference>
<dbReference type="Pfam" id="PF00001">
    <property type="entry name" value="7tm_1"/>
    <property type="match status" value="1"/>
</dbReference>
<name>A0A097GXX5_HYPDU</name>
<dbReference type="Gene3D" id="1.20.1070.10">
    <property type="entry name" value="Rhodopsin 7-helix transmembrane proteins"/>
    <property type="match status" value="1"/>
</dbReference>
<evidence type="ECO:0000256" key="9">
    <source>
        <dbReference type="SAM" id="Phobius"/>
    </source>
</evidence>
<evidence type="ECO:0000256" key="4">
    <source>
        <dbReference type="ARBA" id="ARBA00023040"/>
    </source>
</evidence>
<feature type="transmembrane region" description="Helical" evidence="9">
    <location>
        <begin position="157"/>
        <end position="184"/>
    </location>
</feature>
<comment type="subcellular location">
    <subcellularLocation>
        <location evidence="1">Membrane</location>
        <topology evidence="1">Multi-pass membrane protein</topology>
    </subcellularLocation>
</comment>
<keyword evidence="5 9" id="KW-0472">Membrane</keyword>
<feature type="non-terminal residue" evidence="11">
    <location>
        <position position="1"/>
    </location>
</feature>
<keyword evidence="8" id="KW-0716">Sensory transduction</keyword>
<dbReference type="GO" id="GO:0004930">
    <property type="term" value="F:G protein-coupled receptor activity"/>
    <property type="evidence" value="ECO:0007669"/>
    <property type="project" value="UniProtKB-KW"/>
</dbReference>
<protein>
    <submittedName>
        <fullName evidence="11">C-opsin2</fullName>
    </submittedName>
</protein>
<evidence type="ECO:0000256" key="2">
    <source>
        <dbReference type="ARBA" id="ARBA00022692"/>
    </source>
</evidence>
<evidence type="ECO:0000259" key="10">
    <source>
        <dbReference type="PROSITE" id="PS50262"/>
    </source>
</evidence>
<keyword evidence="2 9" id="KW-0812">Transmembrane</keyword>
<evidence type="ECO:0000256" key="7">
    <source>
        <dbReference type="ARBA" id="ARBA00023224"/>
    </source>
</evidence>
<keyword evidence="8" id="KW-0844">Vision</keyword>
<sequence length="234" mass="25836">LAVNAALGIFNNLCVIVVVCRFKHLRTPVNLMLLNLSASDFFIALFGTPLTALAAFNGRWTHGDALCSVYAFAMAITSIVSITTLAAISIERLLFLYSPGNFAFTIRNTVLASCAVWVYAFAVTSPPLFGWNKFVLETPGIACAPNWESLHFHDRLYTIYIFVFGLFAPTTVIIFSYTNISILIRKRLSNTTSSQGVAKNQQRTIQMIFVLVVAFLLAWLPYGIVSLLVVFGFA</sequence>
<dbReference type="SUPFAM" id="SSF81321">
    <property type="entry name" value="Family A G protein-coupled receptor-like"/>
    <property type="match status" value="1"/>
</dbReference>
<evidence type="ECO:0000256" key="3">
    <source>
        <dbReference type="ARBA" id="ARBA00022989"/>
    </source>
</evidence>
<keyword evidence="3 9" id="KW-1133">Transmembrane helix</keyword>
<feature type="transmembrane region" description="Helical" evidence="9">
    <location>
        <begin position="6"/>
        <end position="22"/>
    </location>
</feature>
<dbReference type="AlphaFoldDB" id="A0A097GXX5"/>
<evidence type="ECO:0000256" key="6">
    <source>
        <dbReference type="ARBA" id="ARBA00023170"/>
    </source>
</evidence>
<keyword evidence="4" id="KW-0297">G-protein coupled receptor</keyword>
<accession>A0A097GXX5</accession>
<evidence type="ECO:0000256" key="5">
    <source>
        <dbReference type="ARBA" id="ARBA00023136"/>
    </source>
</evidence>
<organism evidence="11">
    <name type="scientific">Hypsibius dujardini</name>
    <name type="common">Water bear</name>
    <name type="synonym">Macrobiotus dujardini</name>
    <dbReference type="NCBI Taxonomy" id="232323"/>
    <lineage>
        <taxon>Eukaryota</taxon>
        <taxon>Metazoa</taxon>
        <taxon>Ecdysozoa</taxon>
        <taxon>Tardigrada</taxon>
        <taxon>Eutardigrada</taxon>
        <taxon>Parachela</taxon>
        <taxon>Hypsibioidea</taxon>
        <taxon>Hypsibiidae</taxon>
        <taxon>Hypsibius</taxon>
    </lineage>
</organism>
<dbReference type="PRINTS" id="PR00237">
    <property type="entry name" value="GPCRRHODOPSN"/>
</dbReference>
<dbReference type="CDD" id="cd14969">
    <property type="entry name" value="7tmA_Opsins_type2_animals"/>
    <property type="match status" value="1"/>
</dbReference>
<dbReference type="GO" id="GO:0007601">
    <property type="term" value="P:visual perception"/>
    <property type="evidence" value="ECO:0007669"/>
    <property type="project" value="UniProtKB-KW"/>
</dbReference>
<keyword evidence="6" id="KW-0675">Receptor</keyword>
<dbReference type="InterPro" id="IPR050125">
    <property type="entry name" value="GPCR_opsins"/>
</dbReference>
<feature type="transmembrane region" description="Helical" evidence="9">
    <location>
        <begin position="68"/>
        <end position="90"/>
    </location>
</feature>